<dbReference type="SMART" id="SM00470">
    <property type="entry name" value="ParB"/>
    <property type="match status" value="1"/>
</dbReference>
<reference evidence="2 3" key="1">
    <citation type="journal article" date="2016" name="Environ. Microbiol.">
        <title>Genomic resolution of a cold subsurface aquifer community provides metabolic insights for novel microbes adapted to high CO concentrations.</title>
        <authorList>
            <person name="Probst A.J."/>
            <person name="Castelle C.J."/>
            <person name="Singh A."/>
            <person name="Brown C.T."/>
            <person name="Anantharaman K."/>
            <person name="Sharon I."/>
            <person name="Hug L.A."/>
            <person name="Burstein D."/>
            <person name="Emerson J.B."/>
            <person name="Thomas B.C."/>
            <person name="Banfield J.F."/>
        </authorList>
    </citation>
    <scope>NUCLEOTIDE SEQUENCE [LARGE SCALE GENOMIC DNA]</scope>
    <source>
        <strain evidence="2">CG1_02_47_37</strain>
    </source>
</reference>
<dbReference type="CDD" id="cd16400">
    <property type="entry name" value="ParB_Srx_like_nuclease"/>
    <property type="match status" value="1"/>
</dbReference>
<sequence length="130" mass="14604">MKPGVKLLPIAKLRAHEQVCPQRLVQVKAAILQAGRINNPVIVDQKNKIILDGHHRVAGLKQLGCRLIPAMTVNYFSDTVRVYSRRKNLIISKAAVAAAVLTNQTFPYKTTRHLIKNRIQGVNIPLDRLR</sequence>
<dbReference type="InterPro" id="IPR003115">
    <property type="entry name" value="ParB_N"/>
</dbReference>
<proteinExistence type="predicted"/>
<dbReference type="AlphaFoldDB" id="A0A1J4RR11"/>
<dbReference type="Proteomes" id="UP000183144">
    <property type="component" value="Unassembled WGS sequence"/>
</dbReference>
<name>A0A1J4RR11_9BACT</name>
<evidence type="ECO:0000313" key="3">
    <source>
        <dbReference type="Proteomes" id="UP000183144"/>
    </source>
</evidence>
<dbReference type="EMBL" id="MNUI01000033">
    <property type="protein sequence ID" value="OIN89351.1"/>
    <property type="molecule type" value="Genomic_DNA"/>
</dbReference>
<dbReference type="STRING" id="1805034.AUJ59_01720"/>
<evidence type="ECO:0000313" key="2">
    <source>
        <dbReference type="EMBL" id="OIN89351.1"/>
    </source>
</evidence>
<feature type="domain" description="ParB-like N-terminal" evidence="1">
    <location>
        <begin position="6"/>
        <end position="89"/>
    </location>
</feature>
<dbReference type="Gene3D" id="3.90.1530.10">
    <property type="entry name" value="Conserved hypothetical protein from pyrococcus furiosus pfu- 392566-001, ParB domain"/>
    <property type="match status" value="1"/>
</dbReference>
<dbReference type="InterPro" id="IPR036086">
    <property type="entry name" value="ParB/Sulfiredoxin_sf"/>
</dbReference>
<comment type="caution">
    <text evidence="2">The sequence shown here is derived from an EMBL/GenBank/DDBJ whole genome shotgun (WGS) entry which is preliminary data.</text>
</comment>
<gene>
    <name evidence="2" type="ORF">AUJ59_01720</name>
</gene>
<evidence type="ECO:0000259" key="1">
    <source>
        <dbReference type="SMART" id="SM00470"/>
    </source>
</evidence>
<protein>
    <recommendedName>
        <fullName evidence="1">ParB-like N-terminal domain-containing protein</fullName>
    </recommendedName>
</protein>
<organism evidence="2 3">
    <name type="scientific">Candidatus Beckwithbacteria bacterium CG1_02_47_37</name>
    <dbReference type="NCBI Taxonomy" id="1805034"/>
    <lineage>
        <taxon>Bacteria</taxon>
        <taxon>Candidatus Beckwithiibacteriota</taxon>
    </lineage>
</organism>
<accession>A0A1J4RR11</accession>
<dbReference type="SUPFAM" id="SSF110849">
    <property type="entry name" value="ParB/Sulfiredoxin"/>
    <property type="match status" value="1"/>
</dbReference>